<accession>A0A1J3DTK8</accession>
<dbReference type="AlphaFoldDB" id="A0A1J3DTK8"/>
<dbReference type="EMBL" id="GEVI01009865">
    <property type="protein sequence ID" value="JAU22455.1"/>
    <property type="molecule type" value="Transcribed_RNA"/>
</dbReference>
<gene>
    <name evidence="1" type="ORF">GA_TR15967_c0_g1_i1_g.50590</name>
    <name evidence="2" type="ORF">LE_TR5615_c0_g1_i1_g.20629</name>
    <name evidence="3" type="ORF">MP_TR25080_c0_g1_i1_g.72434</name>
</gene>
<organism evidence="1">
    <name type="scientific">Noccaea caerulescens</name>
    <name type="common">Alpine penny-cress</name>
    <name type="synonym">Thlaspi caerulescens</name>
    <dbReference type="NCBI Taxonomy" id="107243"/>
    <lineage>
        <taxon>Eukaryota</taxon>
        <taxon>Viridiplantae</taxon>
        <taxon>Streptophyta</taxon>
        <taxon>Embryophyta</taxon>
        <taxon>Tracheophyta</taxon>
        <taxon>Spermatophyta</taxon>
        <taxon>Magnoliopsida</taxon>
        <taxon>eudicotyledons</taxon>
        <taxon>Gunneridae</taxon>
        <taxon>Pentapetalae</taxon>
        <taxon>rosids</taxon>
        <taxon>malvids</taxon>
        <taxon>Brassicales</taxon>
        <taxon>Brassicaceae</taxon>
        <taxon>Coluteocarpeae</taxon>
        <taxon>Noccaea</taxon>
    </lineage>
</organism>
<proteinExistence type="predicted"/>
<evidence type="ECO:0000313" key="3">
    <source>
        <dbReference type="EMBL" id="JAU89058.1"/>
    </source>
</evidence>
<name>A0A1J3DTK8_NOCCA</name>
<dbReference type="EMBL" id="GEVL01016265">
    <property type="protein sequence ID" value="JAU61076.1"/>
    <property type="molecule type" value="Transcribed_RNA"/>
</dbReference>
<dbReference type="EMBL" id="GEVM01016880">
    <property type="protein sequence ID" value="JAU89058.1"/>
    <property type="molecule type" value="Transcribed_RNA"/>
</dbReference>
<evidence type="ECO:0000313" key="1">
    <source>
        <dbReference type="EMBL" id="JAU22455.1"/>
    </source>
</evidence>
<evidence type="ECO:0000313" key="2">
    <source>
        <dbReference type="EMBL" id="JAU61076.1"/>
    </source>
</evidence>
<reference evidence="1" key="1">
    <citation type="submission" date="2016-07" db="EMBL/GenBank/DDBJ databases">
        <title>De novo transcriptome assembly of four accessions of the metal hyperaccumulator plant Noccaea caerulescens.</title>
        <authorList>
            <person name="Blande D."/>
            <person name="Halimaa P."/>
            <person name="Tervahauta A.I."/>
            <person name="Aarts M.G."/>
            <person name="Karenlampi S.O."/>
        </authorList>
    </citation>
    <scope>NUCLEOTIDE SEQUENCE</scope>
</reference>
<sequence>MKKYLPKYEIIVGGDLNSFMQSDPVFGANFHLFPRYEYNFTTLKKRTYAQAQFHKADKEIKESKDRIISTINIE</sequence>
<protein>
    <submittedName>
        <fullName evidence="1">Uncharacterized protein</fullName>
    </submittedName>
</protein>